<organism evidence="7">
    <name type="scientific">Aureoumbra lagunensis</name>
    <dbReference type="NCBI Taxonomy" id="44058"/>
    <lineage>
        <taxon>Eukaryota</taxon>
        <taxon>Sar</taxon>
        <taxon>Stramenopiles</taxon>
        <taxon>Ochrophyta</taxon>
        <taxon>Pelagophyceae</taxon>
        <taxon>Pelagomonadales</taxon>
        <taxon>Aureoumbra</taxon>
    </lineage>
</organism>
<dbReference type="InterPro" id="IPR029045">
    <property type="entry name" value="ClpP/crotonase-like_dom_sf"/>
</dbReference>
<evidence type="ECO:0000313" key="7">
    <source>
        <dbReference type="EMBL" id="CAE0370018.1"/>
    </source>
</evidence>
<dbReference type="InterPro" id="IPR004447">
    <property type="entry name" value="Peptidase_S41A"/>
</dbReference>
<dbReference type="CDD" id="cd07560">
    <property type="entry name" value="Peptidase_S41_CPP"/>
    <property type="match status" value="1"/>
</dbReference>
<feature type="domain" description="PDZ" evidence="5">
    <location>
        <begin position="197"/>
        <end position="270"/>
    </location>
</feature>
<evidence type="ECO:0000256" key="4">
    <source>
        <dbReference type="ARBA" id="ARBA00022825"/>
    </source>
</evidence>
<dbReference type="InterPro" id="IPR005151">
    <property type="entry name" value="Tail-specific_protease"/>
</dbReference>
<proteinExistence type="inferred from homology"/>
<dbReference type="Gene3D" id="2.30.42.10">
    <property type="match status" value="1"/>
</dbReference>
<dbReference type="GO" id="GO:0004175">
    <property type="term" value="F:endopeptidase activity"/>
    <property type="evidence" value="ECO:0007669"/>
    <property type="project" value="TreeGrafter"/>
</dbReference>
<dbReference type="PANTHER" id="PTHR32060">
    <property type="entry name" value="TAIL-SPECIFIC PROTEASE"/>
    <property type="match status" value="1"/>
</dbReference>
<evidence type="ECO:0008006" key="8">
    <source>
        <dbReference type="Google" id="ProtNLM"/>
    </source>
</evidence>
<dbReference type="AlphaFoldDB" id="A0A7S3K1L2"/>
<evidence type="ECO:0000259" key="6">
    <source>
        <dbReference type="SMART" id="SM00245"/>
    </source>
</evidence>
<dbReference type="SMART" id="SM00228">
    <property type="entry name" value="PDZ"/>
    <property type="match status" value="1"/>
</dbReference>
<dbReference type="GO" id="GO:0008236">
    <property type="term" value="F:serine-type peptidase activity"/>
    <property type="evidence" value="ECO:0007669"/>
    <property type="project" value="UniProtKB-KW"/>
</dbReference>
<name>A0A7S3K1L2_9STRA</name>
<protein>
    <recommendedName>
        <fullName evidence="8">PDZ domain-containing protein</fullName>
    </recommendedName>
</protein>
<dbReference type="InterPro" id="IPR001478">
    <property type="entry name" value="PDZ"/>
</dbReference>
<dbReference type="Gene3D" id="3.30.750.44">
    <property type="match status" value="1"/>
</dbReference>
<evidence type="ECO:0000259" key="5">
    <source>
        <dbReference type="SMART" id="SM00228"/>
    </source>
</evidence>
<sequence>MKIIDSTSYLPRILGTPAHTTLSSSLHAPASFSPPAARLRFPIFVIGAPISQQQMMIKIFLLLQAIANGLEHSSSIKWLQIGRRIGGAALAALQIASNNPVLRQDVAWSYSAQEEKEKARESVYEVWDLLNKYYYDTSALRNENFQESRTKYGQGAFNEPEAAGQARAQVVKSLKADKYTRLIDAAQYEAISKYDILGIGLILQPGDDGICRITSPPLPGSSAAKAGLSVDDTIISIDGVDVKGLSSFDYLDIVSKVGGNSINLKLGSGRELTLARKLDAVADPVPTVKISQDGTGYLRLTEFNTRTDRRLGTILSDLIDDKKAKAIVIDLRGNGGGAFQSAIDAASYFLPTGTPVVDIVEQEKDPGSPLRSTFRAKDKQPPNHKIYNFPLELWIDRGSASSSEVFAGALRDNCAAVVAGKQTSFGKGLIQAVLGLIQAEGGLIVTVAQYYTPANKPVQGIGISPDIPLPTTSFFAPISLPESTKVQADFAALSQSCSSPFPMSRTTK</sequence>
<dbReference type="Pfam" id="PF03572">
    <property type="entry name" value="Peptidase_S41"/>
    <property type="match status" value="1"/>
</dbReference>
<comment type="similarity">
    <text evidence="1">Belongs to the peptidase S41A family.</text>
</comment>
<feature type="domain" description="Tail specific protease" evidence="6">
    <location>
        <begin position="267"/>
        <end position="470"/>
    </location>
</feature>
<dbReference type="SUPFAM" id="SSF52096">
    <property type="entry name" value="ClpP/crotonase"/>
    <property type="match status" value="1"/>
</dbReference>
<dbReference type="InterPro" id="IPR036034">
    <property type="entry name" value="PDZ_sf"/>
</dbReference>
<keyword evidence="4" id="KW-0720">Serine protease</keyword>
<dbReference type="Gene3D" id="3.90.226.10">
    <property type="entry name" value="2-enoyl-CoA Hydratase, Chain A, domain 1"/>
    <property type="match status" value="1"/>
</dbReference>
<dbReference type="Pfam" id="PF17820">
    <property type="entry name" value="PDZ_6"/>
    <property type="match status" value="1"/>
</dbReference>
<evidence type="ECO:0000256" key="2">
    <source>
        <dbReference type="ARBA" id="ARBA00022670"/>
    </source>
</evidence>
<evidence type="ECO:0000256" key="3">
    <source>
        <dbReference type="ARBA" id="ARBA00022801"/>
    </source>
</evidence>
<accession>A0A7S3K1L2</accession>
<reference evidence="7" key="1">
    <citation type="submission" date="2021-01" db="EMBL/GenBank/DDBJ databases">
        <authorList>
            <person name="Corre E."/>
            <person name="Pelletier E."/>
            <person name="Niang G."/>
            <person name="Scheremetjew M."/>
            <person name="Finn R."/>
            <person name="Kale V."/>
            <person name="Holt S."/>
            <person name="Cochrane G."/>
            <person name="Meng A."/>
            <person name="Brown T."/>
            <person name="Cohen L."/>
        </authorList>
    </citation>
    <scope>NUCLEOTIDE SEQUENCE</scope>
    <source>
        <strain evidence="7">CCMP1510</strain>
    </source>
</reference>
<dbReference type="SMART" id="SM00245">
    <property type="entry name" value="TSPc"/>
    <property type="match status" value="1"/>
</dbReference>
<dbReference type="PANTHER" id="PTHR32060:SF22">
    <property type="entry name" value="CARBOXYL-TERMINAL-PROCESSING PEPTIDASE 3, CHLOROPLASTIC"/>
    <property type="match status" value="1"/>
</dbReference>
<evidence type="ECO:0000256" key="1">
    <source>
        <dbReference type="ARBA" id="ARBA00009179"/>
    </source>
</evidence>
<gene>
    <name evidence="7" type="ORF">ALAG00032_LOCUS10782</name>
</gene>
<dbReference type="GO" id="GO:0006508">
    <property type="term" value="P:proteolysis"/>
    <property type="evidence" value="ECO:0007669"/>
    <property type="project" value="UniProtKB-KW"/>
</dbReference>
<dbReference type="SUPFAM" id="SSF50156">
    <property type="entry name" value="PDZ domain-like"/>
    <property type="match status" value="1"/>
</dbReference>
<keyword evidence="2" id="KW-0645">Protease</keyword>
<dbReference type="EMBL" id="HBIJ01016167">
    <property type="protein sequence ID" value="CAE0370018.1"/>
    <property type="molecule type" value="Transcribed_RNA"/>
</dbReference>
<keyword evidence="3" id="KW-0378">Hydrolase</keyword>
<dbReference type="InterPro" id="IPR041489">
    <property type="entry name" value="PDZ_6"/>
</dbReference>